<dbReference type="Pfam" id="PF01535">
    <property type="entry name" value="PPR"/>
    <property type="match status" value="2"/>
</dbReference>
<reference evidence="3 4" key="1">
    <citation type="submission" date="2021-08" db="EMBL/GenBank/DDBJ databases">
        <title>Draft Genome Sequence of Phanerochaete sordida strain YK-624.</title>
        <authorList>
            <person name="Mori T."/>
            <person name="Dohra H."/>
            <person name="Suzuki T."/>
            <person name="Kawagishi H."/>
            <person name="Hirai H."/>
        </authorList>
    </citation>
    <scope>NUCLEOTIDE SEQUENCE [LARGE SCALE GENOMIC DNA]</scope>
    <source>
        <strain evidence="3 4">YK-624</strain>
    </source>
</reference>
<organism evidence="3 4">
    <name type="scientific">Phanerochaete sordida</name>
    <dbReference type="NCBI Taxonomy" id="48140"/>
    <lineage>
        <taxon>Eukaryota</taxon>
        <taxon>Fungi</taxon>
        <taxon>Dikarya</taxon>
        <taxon>Basidiomycota</taxon>
        <taxon>Agaricomycotina</taxon>
        <taxon>Agaricomycetes</taxon>
        <taxon>Polyporales</taxon>
        <taxon>Phanerochaetaceae</taxon>
        <taxon>Phanerochaete</taxon>
    </lineage>
</organism>
<sequence length="672" mass="75773">MPTEDGAAAAAELNSEALFQDAYRRLIATLLAEDFRPAGKAWSEIGQNSLLYFLGPPHYDELCKLIIELVSASDSRFSTWKPEAARLLDDIAIFIASSGDPRAFQARLRSLLKRGDAETVLRLFSKFVTRLQEQTAHLNAETDETASQSEALLLGDTTHDVYADTFPASIACCAITAYAMKDSFHGAVQALLPTNSIITNSYARAFFTSLQLPDPMVSQKAQVFASRVIAALHLTRPGSFQRHVLNMTKTKSDQALQQLYEYLVGALKEPQPWLTVDPSAVSQQTPILLPEFTWSILLKGFLRCRRLDLGEKLWDDMTKFGVRPTMDVWTALLEGYAELRMIDRALLAWNLILKQRQRPSIMAHRALIYGFFKADRPEEAMERFQEFSASLKQGDYPAEDPGVLIIYNTVMYWLLTLSRDADALALLQDMEDVGPKPDVVTYNTFIRYYTNMSKPGAIGDIMRRMDAVGVAADGVTYSTVLSALLPVAEDVPSVVRAMIKDYGHHLNAIAYSTIISHFMKEETDAGLEAAVELLRVMETQEDMALHPTTITYTIILAGIHRRRKWLNPQVKEDYIKGIMDRMKRRGHMFTKSTYNTLIQACLDDPSPEGATSALKYYREMVRTNTPIEDRTWFLLLRGLAQRHAWDEADFLVEEIRKSGRGTTAWLRAYCGQ</sequence>
<gene>
    <name evidence="3" type="ORF">PsYK624_018150</name>
</gene>
<accession>A0A9P3L848</accession>
<evidence type="ECO:0000256" key="1">
    <source>
        <dbReference type="ARBA" id="ARBA00022737"/>
    </source>
</evidence>
<protein>
    <submittedName>
        <fullName evidence="3">Pentatricopeptide repeat-containing protein</fullName>
    </submittedName>
</protein>
<evidence type="ECO:0000313" key="3">
    <source>
        <dbReference type="EMBL" id="GJE85736.1"/>
    </source>
</evidence>
<name>A0A9P3L848_9APHY</name>
<evidence type="ECO:0000256" key="2">
    <source>
        <dbReference type="PROSITE-ProRule" id="PRU00708"/>
    </source>
</evidence>
<proteinExistence type="predicted"/>
<dbReference type="NCBIfam" id="TIGR00756">
    <property type="entry name" value="PPR"/>
    <property type="match status" value="1"/>
</dbReference>
<dbReference type="InterPro" id="IPR011990">
    <property type="entry name" value="TPR-like_helical_dom_sf"/>
</dbReference>
<evidence type="ECO:0000313" key="4">
    <source>
        <dbReference type="Proteomes" id="UP000703269"/>
    </source>
</evidence>
<keyword evidence="1" id="KW-0677">Repeat</keyword>
<dbReference type="EMBL" id="BPQB01000003">
    <property type="protein sequence ID" value="GJE85736.1"/>
    <property type="molecule type" value="Genomic_DNA"/>
</dbReference>
<dbReference type="AlphaFoldDB" id="A0A9P3L848"/>
<dbReference type="PANTHER" id="PTHR47941">
    <property type="entry name" value="PENTATRICOPEPTIDE REPEAT-CONTAINING PROTEIN 3, MITOCHONDRIAL"/>
    <property type="match status" value="1"/>
</dbReference>
<dbReference type="PROSITE" id="PS51375">
    <property type="entry name" value="PPR"/>
    <property type="match status" value="1"/>
</dbReference>
<feature type="repeat" description="PPR" evidence="2">
    <location>
        <begin position="290"/>
        <end position="324"/>
    </location>
</feature>
<dbReference type="InterPro" id="IPR002885">
    <property type="entry name" value="PPR_rpt"/>
</dbReference>
<dbReference type="Gene3D" id="1.25.40.10">
    <property type="entry name" value="Tetratricopeptide repeat domain"/>
    <property type="match status" value="3"/>
</dbReference>
<dbReference type="Pfam" id="PF13041">
    <property type="entry name" value="PPR_2"/>
    <property type="match status" value="1"/>
</dbReference>
<keyword evidence="4" id="KW-1185">Reference proteome</keyword>
<dbReference type="Proteomes" id="UP000703269">
    <property type="component" value="Unassembled WGS sequence"/>
</dbReference>
<dbReference type="OrthoDB" id="185373at2759"/>
<comment type="caution">
    <text evidence="3">The sequence shown here is derived from an EMBL/GenBank/DDBJ whole genome shotgun (WGS) entry which is preliminary data.</text>
</comment>